<evidence type="ECO:0000256" key="4">
    <source>
        <dbReference type="ARBA" id="ARBA00022692"/>
    </source>
</evidence>
<keyword evidence="4 8" id="KW-0812">Transmembrane</keyword>
<evidence type="ECO:0000256" key="7">
    <source>
        <dbReference type="ARBA" id="ARBA00024202"/>
    </source>
</evidence>
<dbReference type="Pfam" id="PF00528">
    <property type="entry name" value="BPD_transp_1"/>
    <property type="match status" value="1"/>
</dbReference>
<keyword evidence="3" id="KW-1003">Cell membrane</keyword>
<reference evidence="10 11" key="1">
    <citation type="submission" date="2019-07" db="EMBL/GenBank/DDBJ databases">
        <title>Whole genome shotgun sequence of Vibrio superstes NBRC 103154.</title>
        <authorList>
            <person name="Hosoyama A."/>
            <person name="Uohara A."/>
            <person name="Ohji S."/>
            <person name="Ichikawa N."/>
        </authorList>
    </citation>
    <scope>NUCLEOTIDE SEQUENCE [LARGE SCALE GENOMIC DNA]</scope>
    <source>
        <strain evidence="10 11">NBRC 103154</strain>
    </source>
</reference>
<keyword evidence="5 8" id="KW-1133">Transmembrane helix</keyword>
<feature type="transmembrane region" description="Helical" evidence="8">
    <location>
        <begin position="12"/>
        <end position="31"/>
    </location>
</feature>
<feature type="transmembrane region" description="Helical" evidence="8">
    <location>
        <begin position="279"/>
        <end position="305"/>
    </location>
</feature>
<evidence type="ECO:0000256" key="2">
    <source>
        <dbReference type="ARBA" id="ARBA00022448"/>
    </source>
</evidence>
<dbReference type="CDD" id="cd06261">
    <property type="entry name" value="TM_PBP2"/>
    <property type="match status" value="1"/>
</dbReference>
<feature type="domain" description="ABC transmembrane type-1" evidence="9">
    <location>
        <begin position="101"/>
        <end position="302"/>
    </location>
</feature>
<dbReference type="EMBL" id="BJXK01000011">
    <property type="protein sequence ID" value="GEM80468.1"/>
    <property type="molecule type" value="Genomic_DNA"/>
</dbReference>
<gene>
    <name evidence="10" type="ORF">VSU01S_27130</name>
</gene>
<evidence type="ECO:0000256" key="1">
    <source>
        <dbReference type="ARBA" id="ARBA00004651"/>
    </source>
</evidence>
<accession>A0A511QSY7</accession>
<keyword evidence="11" id="KW-1185">Reference proteome</keyword>
<evidence type="ECO:0000256" key="6">
    <source>
        <dbReference type="ARBA" id="ARBA00023136"/>
    </source>
</evidence>
<protein>
    <submittedName>
        <fullName evidence="10">ABC transporter permease</fullName>
    </submittedName>
</protein>
<proteinExistence type="inferred from homology"/>
<dbReference type="GO" id="GO:0071916">
    <property type="term" value="F:dipeptide transmembrane transporter activity"/>
    <property type="evidence" value="ECO:0007669"/>
    <property type="project" value="TreeGrafter"/>
</dbReference>
<dbReference type="AlphaFoldDB" id="A0A511QSY7"/>
<dbReference type="SUPFAM" id="SSF161098">
    <property type="entry name" value="MetI-like"/>
    <property type="match status" value="1"/>
</dbReference>
<dbReference type="PANTHER" id="PTHR43163">
    <property type="entry name" value="DIPEPTIDE TRANSPORT SYSTEM PERMEASE PROTEIN DPPB-RELATED"/>
    <property type="match status" value="1"/>
</dbReference>
<comment type="similarity">
    <text evidence="7">Belongs to the binding-protein-dependent transport system permease family. OppBC subfamily.</text>
</comment>
<feature type="transmembrane region" description="Helical" evidence="8">
    <location>
        <begin position="175"/>
        <end position="193"/>
    </location>
</feature>
<evidence type="ECO:0000313" key="10">
    <source>
        <dbReference type="EMBL" id="GEM80468.1"/>
    </source>
</evidence>
<dbReference type="GO" id="GO:0005886">
    <property type="term" value="C:plasma membrane"/>
    <property type="evidence" value="ECO:0007669"/>
    <property type="project" value="UniProtKB-SubCell"/>
</dbReference>
<evidence type="ECO:0000313" key="11">
    <source>
        <dbReference type="Proteomes" id="UP000321113"/>
    </source>
</evidence>
<sequence>MLSKILFKRLAQAGFVAWAVGTLTFVLMRMLPGDFAFRIAAARYGYDYVNQAAADAVRDELGLGRSAIVQYFDWLINLVQFDLGDSLVSGNPVTQELYHQLGHSLQLAVFATFFSLMIAVPIGVMAGRRVGKSTDQLSLFLSILARAQPVFVIGLILVLIFALNLKLLPVAGFGSSEYLILPALALALSMAAMSNRIIRNATHDVLASPFYRFARFKGLTEKQAFEHHAQPNITLPVIAFVGIQSVALVEGIVMVESLFSWPGIGHALAHAIFGRDVPMIQGAALVMGLLFVFINTCIDLVGYWLDPRQRAEAFA</sequence>
<dbReference type="PANTHER" id="PTHR43163:SF6">
    <property type="entry name" value="DIPEPTIDE TRANSPORT SYSTEM PERMEASE PROTEIN DPPB-RELATED"/>
    <property type="match status" value="1"/>
</dbReference>
<feature type="transmembrane region" description="Helical" evidence="8">
    <location>
        <begin position="139"/>
        <end position="163"/>
    </location>
</feature>
<dbReference type="InterPro" id="IPR000515">
    <property type="entry name" value="MetI-like"/>
</dbReference>
<feature type="transmembrane region" description="Helical" evidence="8">
    <location>
        <begin position="237"/>
        <end position="259"/>
    </location>
</feature>
<dbReference type="Proteomes" id="UP000321113">
    <property type="component" value="Unassembled WGS sequence"/>
</dbReference>
<dbReference type="PROSITE" id="PS50928">
    <property type="entry name" value="ABC_TM1"/>
    <property type="match status" value="1"/>
</dbReference>
<evidence type="ECO:0000256" key="5">
    <source>
        <dbReference type="ARBA" id="ARBA00022989"/>
    </source>
</evidence>
<name>A0A511QSY7_9VIBR</name>
<dbReference type="Gene3D" id="1.10.3720.10">
    <property type="entry name" value="MetI-like"/>
    <property type="match status" value="1"/>
</dbReference>
<evidence type="ECO:0000256" key="3">
    <source>
        <dbReference type="ARBA" id="ARBA00022475"/>
    </source>
</evidence>
<evidence type="ECO:0000259" key="9">
    <source>
        <dbReference type="PROSITE" id="PS50928"/>
    </source>
</evidence>
<comment type="caution">
    <text evidence="10">The sequence shown here is derived from an EMBL/GenBank/DDBJ whole genome shotgun (WGS) entry which is preliminary data.</text>
</comment>
<dbReference type="InterPro" id="IPR035906">
    <property type="entry name" value="MetI-like_sf"/>
</dbReference>
<organism evidence="10 11">
    <name type="scientific">Vibrio superstes NBRC 103154</name>
    <dbReference type="NCBI Taxonomy" id="1219062"/>
    <lineage>
        <taxon>Bacteria</taxon>
        <taxon>Pseudomonadati</taxon>
        <taxon>Pseudomonadota</taxon>
        <taxon>Gammaproteobacteria</taxon>
        <taxon>Vibrionales</taxon>
        <taxon>Vibrionaceae</taxon>
        <taxon>Vibrio</taxon>
    </lineage>
</organism>
<comment type="subcellular location">
    <subcellularLocation>
        <location evidence="1 8">Cell membrane</location>
        <topology evidence="1 8">Multi-pass membrane protein</topology>
    </subcellularLocation>
</comment>
<keyword evidence="6 8" id="KW-0472">Membrane</keyword>
<feature type="transmembrane region" description="Helical" evidence="8">
    <location>
        <begin position="107"/>
        <end position="127"/>
    </location>
</feature>
<evidence type="ECO:0000256" key="8">
    <source>
        <dbReference type="RuleBase" id="RU363032"/>
    </source>
</evidence>
<keyword evidence="2 8" id="KW-0813">Transport</keyword>